<evidence type="ECO:0000313" key="3">
    <source>
        <dbReference type="EMBL" id="QAY84098.1"/>
    </source>
</evidence>
<dbReference type="InterPro" id="IPR057271">
    <property type="entry name" value="YagK_YfjJ_C"/>
</dbReference>
<evidence type="ECO:0000313" key="4">
    <source>
        <dbReference type="Proteomes" id="UP000291121"/>
    </source>
</evidence>
<evidence type="ECO:0000259" key="2">
    <source>
        <dbReference type="Pfam" id="PF11726"/>
    </source>
</evidence>
<sequence>MSNIWYSKGLEFAGSIHESSKNILSQDEILTGNLYDFVNGVGGGSNDPKRVEGINAIHDVARVVATTKRIAKSTNDIFKENDWVAGQPMKFKSLALLVSSSIRMDFSRINELFPIAEFNPYFKLFNDEVIALDPRILGMYKLTHPLSQGEWAETVVELNNFVNEIRKGANNPDFIKLDQHHTRNSNKNQASLEFYIDKLFEYKSRLLVVRVDLKYGVESSLAGTGGISYQEADNHRKELLNDIRYRLFKDSYVGYAWKLEYGLMSSLHYHLLLFLDASKVRLDVRVGRIIGEQWRNKITAGKGAYWNCNANKNDYGRFCGLGVISHNDQTLRRNLRKAANYLIKSDYFVRSVIPSTQRTFGKGGAPAKAKSNRGRPRKE</sequence>
<organism evidence="3 4">
    <name type="scientific">Pseudomonas arsenicoxydans</name>
    <dbReference type="NCBI Taxonomy" id="702115"/>
    <lineage>
        <taxon>Bacteria</taxon>
        <taxon>Pseudomonadati</taxon>
        <taxon>Pseudomonadota</taxon>
        <taxon>Gammaproteobacteria</taxon>
        <taxon>Pseudomonadales</taxon>
        <taxon>Pseudomonadaceae</taxon>
        <taxon>Pseudomonas</taxon>
    </lineage>
</organism>
<protein>
    <recommendedName>
        <fullName evidence="2">YagK/YfjJ C-terminal domain-containing protein</fullName>
    </recommendedName>
</protein>
<accession>A0A4P6G0H6</accession>
<proteinExistence type="predicted"/>
<feature type="region of interest" description="Disordered" evidence="1">
    <location>
        <begin position="358"/>
        <end position="379"/>
    </location>
</feature>
<dbReference type="RefSeq" id="WP_208671285.1">
    <property type="nucleotide sequence ID" value="NZ_CP024767.1"/>
</dbReference>
<gene>
    <name evidence="3" type="ORF">CUN61_08910</name>
</gene>
<reference evidence="3 4" key="1">
    <citation type="submission" date="2017-11" db="EMBL/GenBank/DDBJ databases">
        <title>Genome sequence of Pseudomonas arsenicoxydans ACM1.</title>
        <authorList>
            <person name="Nascimento F.X."/>
        </authorList>
    </citation>
    <scope>NUCLEOTIDE SEQUENCE [LARGE SCALE GENOMIC DNA]</scope>
    <source>
        <strain evidence="3 4">ACM1</strain>
    </source>
</reference>
<evidence type="ECO:0000256" key="1">
    <source>
        <dbReference type="SAM" id="MobiDB-lite"/>
    </source>
</evidence>
<feature type="compositionally biased region" description="Basic residues" evidence="1">
    <location>
        <begin position="370"/>
        <end position="379"/>
    </location>
</feature>
<keyword evidence="4" id="KW-1185">Reference proteome</keyword>
<name>A0A4P6G0H6_9PSED</name>
<dbReference type="Proteomes" id="UP000291121">
    <property type="component" value="Chromosome"/>
</dbReference>
<dbReference type="AlphaFoldDB" id="A0A4P6G0H6"/>
<feature type="domain" description="YagK/YfjJ C-terminal" evidence="2">
    <location>
        <begin position="201"/>
        <end position="295"/>
    </location>
</feature>
<dbReference type="Pfam" id="PF11726">
    <property type="entry name" value="YagK_YfjJ_C"/>
    <property type="match status" value="1"/>
</dbReference>
<dbReference type="EMBL" id="CP024767">
    <property type="protein sequence ID" value="QAY84098.1"/>
    <property type="molecule type" value="Genomic_DNA"/>
</dbReference>